<dbReference type="EMBL" id="ATLV01022316">
    <property type="status" value="NOT_ANNOTATED_CDS"/>
    <property type="molecule type" value="Genomic_DNA"/>
</dbReference>
<accession>A0A084WB75</accession>
<name>A0A084WB75_ANOSI</name>
<protein>
    <submittedName>
        <fullName evidence="1 2">Uncharacterized protein</fullName>
    </submittedName>
</protein>
<evidence type="ECO:0000313" key="1">
    <source>
        <dbReference type="EMBL" id="KFB47469.1"/>
    </source>
</evidence>
<sequence>MTINANGRIEHRTPASAGRWKRLQALEHPRANAYGDNVYAGFPSPHHTVFCNRPASTVRDVEEKLPFPSDCKNRM</sequence>
<gene>
    <name evidence="1" type="ORF">ZHAS_00015419</name>
</gene>
<reference evidence="2" key="2">
    <citation type="submission" date="2020-05" db="UniProtKB">
        <authorList>
            <consortium name="EnsemblMetazoa"/>
        </authorList>
    </citation>
    <scope>IDENTIFICATION</scope>
</reference>
<evidence type="ECO:0000313" key="3">
    <source>
        <dbReference type="Proteomes" id="UP000030765"/>
    </source>
</evidence>
<reference evidence="1 3" key="1">
    <citation type="journal article" date="2014" name="BMC Genomics">
        <title>Genome sequence of Anopheles sinensis provides insight into genetics basis of mosquito competence for malaria parasites.</title>
        <authorList>
            <person name="Zhou D."/>
            <person name="Zhang D."/>
            <person name="Ding G."/>
            <person name="Shi L."/>
            <person name="Hou Q."/>
            <person name="Ye Y."/>
            <person name="Xu Y."/>
            <person name="Zhou H."/>
            <person name="Xiong C."/>
            <person name="Li S."/>
            <person name="Yu J."/>
            <person name="Hong S."/>
            <person name="Yu X."/>
            <person name="Zou P."/>
            <person name="Chen C."/>
            <person name="Chang X."/>
            <person name="Wang W."/>
            <person name="Lv Y."/>
            <person name="Sun Y."/>
            <person name="Ma L."/>
            <person name="Shen B."/>
            <person name="Zhu C."/>
        </authorList>
    </citation>
    <scope>NUCLEOTIDE SEQUENCE [LARGE SCALE GENOMIC DNA]</scope>
</reference>
<dbReference type="VEuPathDB" id="VectorBase:ASIC015419"/>
<keyword evidence="3" id="KW-1185">Reference proteome</keyword>
<dbReference type="EMBL" id="KE525331">
    <property type="protein sequence ID" value="KFB47469.1"/>
    <property type="molecule type" value="Genomic_DNA"/>
</dbReference>
<organism evidence="1">
    <name type="scientific">Anopheles sinensis</name>
    <name type="common">Mosquito</name>
    <dbReference type="NCBI Taxonomy" id="74873"/>
    <lineage>
        <taxon>Eukaryota</taxon>
        <taxon>Metazoa</taxon>
        <taxon>Ecdysozoa</taxon>
        <taxon>Arthropoda</taxon>
        <taxon>Hexapoda</taxon>
        <taxon>Insecta</taxon>
        <taxon>Pterygota</taxon>
        <taxon>Neoptera</taxon>
        <taxon>Endopterygota</taxon>
        <taxon>Diptera</taxon>
        <taxon>Nematocera</taxon>
        <taxon>Culicoidea</taxon>
        <taxon>Culicidae</taxon>
        <taxon>Anophelinae</taxon>
        <taxon>Anopheles</taxon>
    </lineage>
</organism>
<dbReference type="Proteomes" id="UP000030765">
    <property type="component" value="Unassembled WGS sequence"/>
</dbReference>
<proteinExistence type="predicted"/>
<evidence type="ECO:0000313" key="2">
    <source>
        <dbReference type="EnsemblMetazoa" id="ASIC015419-PA"/>
    </source>
</evidence>
<dbReference type="EnsemblMetazoa" id="ASIC015419-RA">
    <property type="protein sequence ID" value="ASIC015419-PA"/>
    <property type="gene ID" value="ASIC015419"/>
</dbReference>
<dbReference type="AlphaFoldDB" id="A0A084WB75"/>